<dbReference type="EMBL" id="UOEG01000246">
    <property type="protein sequence ID" value="VAW02707.1"/>
    <property type="molecule type" value="Genomic_DNA"/>
</dbReference>
<reference evidence="1" key="1">
    <citation type="submission" date="2018-06" db="EMBL/GenBank/DDBJ databases">
        <authorList>
            <person name="Zhirakovskaya E."/>
        </authorList>
    </citation>
    <scope>NUCLEOTIDE SEQUENCE</scope>
</reference>
<dbReference type="Pfam" id="PF09929">
    <property type="entry name" value="DUF2161"/>
    <property type="match status" value="1"/>
</dbReference>
<protein>
    <submittedName>
        <fullName evidence="1">Uncharacterized protein</fullName>
    </submittedName>
</protein>
<name>A0A3B0SP05_9ZZZZ</name>
<accession>A0A3B0SP05</accession>
<proteinExistence type="predicted"/>
<dbReference type="AlphaFoldDB" id="A0A3B0SP05"/>
<dbReference type="InterPro" id="IPR018679">
    <property type="entry name" value="DUF2161"/>
</dbReference>
<organism evidence="1">
    <name type="scientific">hydrothermal vent metagenome</name>
    <dbReference type="NCBI Taxonomy" id="652676"/>
    <lineage>
        <taxon>unclassified sequences</taxon>
        <taxon>metagenomes</taxon>
        <taxon>ecological metagenomes</taxon>
    </lineage>
</organism>
<sequence length="214" mass="23289">MSKPRETRLYAPVKAYLEAQGYCVKGEIGSADVVALRSDEPPLIVELKNGFSLVLLQQAVARQAVTDTVYVALPRWHGKPGWRAFKANIGLCKRLGIGVISVRETDGFVQVHIDPAPFQPRKSKARKAALLKEFAAREGDPTMGGTNGQVMTAYRQDARRIADYLAKAGPSKGAEVARATGVARATTIMADNHYGWFFRVARGIYSLNDAGAAR</sequence>
<gene>
    <name evidence="1" type="ORF">MNBD_ALPHA07-972</name>
</gene>
<evidence type="ECO:0000313" key="1">
    <source>
        <dbReference type="EMBL" id="VAW02707.1"/>
    </source>
</evidence>